<dbReference type="PANTHER" id="PTHR30050">
    <property type="entry name" value="CHROMOSOMAL REPLICATION INITIATOR PROTEIN DNAA"/>
    <property type="match status" value="1"/>
</dbReference>
<dbReference type="GO" id="GO:0006260">
    <property type="term" value="P:DNA replication"/>
    <property type="evidence" value="ECO:0007669"/>
    <property type="project" value="TreeGrafter"/>
</dbReference>
<organism evidence="2">
    <name type="scientific">virus sp. ctQmo6</name>
    <dbReference type="NCBI Taxonomy" id="2827990"/>
    <lineage>
        <taxon>Viruses</taxon>
    </lineage>
</organism>
<proteinExistence type="predicted"/>
<dbReference type="Gene3D" id="3.40.50.300">
    <property type="entry name" value="P-loop containing nucleotide triphosphate hydrolases"/>
    <property type="match status" value="1"/>
</dbReference>
<keyword evidence="2" id="KW-0067">ATP-binding</keyword>
<dbReference type="InterPro" id="IPR002611">
    <property type="entry name" value="IstB_ATP-bd"/>
</dbReference>
<dbReference type="GO" id="GO:0004386">
    <property type="term" value="F:helicase activity"/>
    <property type="evidence" value="ECO:0007669"/>
    <property type="project" value="UniProtKB-KW"/>
</dbReference>
<name>A0A8S5RFC3_9VIRU</name>
<keyword evidence="2" id="KW-0378">Hydrolase</keyword>
<evidence type="ECO:0000259" key="1">
    <source>
        <dbReference type="Pfam" id="PF01695"/>
    </source>
</evidence>
<keyword evidence="2" id="KW-0547">Nucleotide-binding</keyword>
<protein>
    <submittedName>
        <fullName evidence="2">Replicative helicase</fullName>
    </submittedName>
</protein>
<keyword evidence="2" id="KW-0347">Helicase</keyword>
<dbReference type="GO" id="GO:0005524">
    <property type="term" value="F:ATP binding"/>
    <property type="evidence" value="ECO:0007669"/>
    <property type="project" value="InterPro"/>
</dbReference>
<dbReference type="SUPFAM" id="SSF52540">
    <property type="entry name" value="P-loop containing nucleoside triphosphate hydrolases"/>
    <property type="match status" value="1"/>
</dbReference>
<feature type="domain" description="IstB-like ATP-binding" evidence="1">
    <location>
        <begin position="132"/>
        <end position="236"/>
    </location>
</feature>
<evidence type="ECO:0000313" key="2">
    <source>
        <dbReference type="EMBL" id="DAE30071.1"/>
    </source>
</evidence>
<dbReference type="InterPro" id="IPR027417">
    <property type="entry name" value="P-loop_NTPase"/>
</dbReference>
<dbReference type="PANTHER" id="PTHR30050:SF4">
    <property type="entry name" value="ATP-BINDING PROTEIN RV3427C IN INSERTION SEQUENCE-RELATED"/>
    <property type="match status" value="1"/>
</dbReference>
<dbReference type="Pfam" id="PF01695">
    <property type="entry name" value="IstB_IS21"/>
    <property type="match status" value="1"/>
</dbReference>
<sequence length="281" mass="32593">MDVIDRTIDKVMADIQIMRNSSERRTDKETKYSCPVCHDTGWEEYEKDGYTFCRECKCGIRRRQIEENRMRFSNLPSNFSSLRLSSFDITAYNSPNCQNAARNAVKGINYYINNFSVLKGQGKGLYIYSQTKGSGKTRMAVSLANELMDKGIQVKFATSLQILAEIKKSWDKNSEYQSESELINQLSNTEVLIIDDFDVEQGEKAWISERFYQIINSRYMDKKVTIYTSNSGIENLGYDDRIVNRIKERSFVLPFPEESVRDRIAKENMNELINAIRKQEG</sequence>
<dbReference type="EMBL" id="BK059102">
    <property type="protein sequence ID" value="DAE30071.1"/>
    <property type="molecule type" value="Genomic_DNA"/>
</dbReference>
<accession>A0A8S5RFC3</accession>
<reference evidence="2" key="1">
    <citation type="journal article" date="2021" name="Proc. Natl. Acad. Sci. U.S.A.">
        <title>A Catalog of Tens of Thousands of Viruses from Human Metagenomes Reveals Hidden Associations with Chronic Diseases.</title>
        <authorList>
            <person name="Tisza M.J."/>
            <person name="Buck C.B."/>
        </authorList>
    </citation>
    <scope>NUCLEOTIDE SEQUENCE</scope>
    <source>
        <strain evidence="2">CtQmo6</strain>
    </source>
</reference>